<evidence type="ECO:0000313" key="2">
    <source>
        <dbReference type="EMBL" id="KAG6414164.1"/>
    </source>
</evidence>
<comment type="caution">
    <text evidence="2">The sequence shown here is derived from an EMBL/GenBank/DDBJ whole genome shotgun (WGS) entry which is preliminary data.</text>
</comment>
<dbReference type="GO" id="GO:0034727">
    <property type="term" value="P:piecemeal microautophagy of the nucleus"/>
    <property type="evidence" value="ECO:0007669"/>
    <property type="project" value="TreeGrafter"/>
</dbReference>
<feature type="compositionally biased region" description="Polar residues" evidence="1">
    <location>
        <begin position="273"/>
        <end position="282"/>
    </location>
</feature>
<reference evidence="2" key="1">
    <citation type="submission" date="2018-01" db="EMBL/GenBank/DDBJ databases">
        <authorList>
            <person name="Mao J.F."/>
        </authorList>
    </citation>
    <scope>NUCLEOTIDE SEQUENCE</scope>
    <source>
        <strain evidence="2">Huo1</strain>
        <tissue evidence="2">Leaf</tissue>
    </source>
</reference>
<keyword evidence="3" id="KW-1185">Reference proteome</keyword>
<feature type="region of interest" description="Disordered" evidence="1">
    <location>
        <begin position="47"/>
        <end position="99"/>
    </location>
</feature>
<reference evidence="2" key="2">
    <citation type="submission" date="2020-08" db="EMBL/GenBank/DDBJ databases">
        <title>Plant Genome Project.</title>
        <authorList>
            <person name="Zhang R.-G."/>
        </authorList>
    </citation>
    <scope>NUCLEOTIDE SEQUENCE</scope>
    <source>
        <strain evidence="2">Huo1</strain>
        <tissue evidence="2">Leaf</tissue>
    </source>
</reference>
<dbReference type="GO" id="GO:0000045">
    <property type="term" value="P:autophagosome assembly"/>
    <property type="evidence" value="ECO:0007669"/>
    <property type="project" value="InterPro"/>
</dbReference>
<feature type="compositionally biased region" description="Pro residues" evidence="1">
    <location>
        <begin position="54"/>
        <end position="64"/>
    </location>
</feature>
<dbReference type="GO" id="GO:1990316">
    <property type="term" value="C:Atg1/ULK1 kinase complex"/>
    <property type="evidence" value="ECO:0007669"/>
    <property type="project" value="TreeGrafter"/>
</dbReference>
<dbReference type="AlphaFoldDB" id="A0A8X8ZS51"/>
<feature type="compositionally biased region" description="Pro residues" evidence="1">
    <location>
        <begin position="83"/>
        <end position="93"/>
    </location>
</feature>
<dbReference type="GO" id="GO:0019901">
    <property type="term" value="F:protein kinase binding"/>
    <property type="evidence" value="ECO:0007669"/>
    <property type="project" value="TreeGrafter"/>
</dbReference>
<protein>
    <submittedName>
        <fullName evidence="2">Uncharacterized protein</fullName>
    </submittedName>
</protein>
<evidence type="ECO:0000256" key="1">
    <source>
        <dbReference type="SAM" id="MobiDB-lite"/>
    </source>
</evidence>
<dbReference type="PANTHER" id="PTHR13222">
    <property type="entry name" value="RB1-INDUCIBLE COILED-COIL"/>
    <property type="match status" value="1"/>
</dbReference>
<dbReference type="GO" id="GO:0061709">
    <property type="term" value="P:reticulophagy"/>
    <property type="evidence" value="ECO:0007669"/>
    <property type="project" value="TreeGrafter"/>
</dbReference>
<proteinExistence type="predicted"/>
<organism evidence="2">
    <name type="scientific">Salvia splendens</name>
    <name type="common">Scarlet sage</name>
    <dbReference type="NCBI Taxonomy" id="180675"/>
    <lineage>
        <taxon>Eukaryota</taxon>
        <taxon>Viridiplantae</taxon>
        <taxon>Streptophyta</taxon>
        <taxon>Embryophyta</taxon>
        <taxon>Tracheophyta</taxon>
        <taxon>Spermatophyta</taxon>
        <taxon>Magnoliopsida</taxon>
        <taxon>eudicotyledons</taxon>
        <taxon>Gunneridae</taxon>
        <taxon>Pentapetalae</taxon>
        <taxon>asterids</taxon>
        <taxon>lamiids</taxon>
        <taxon>Lamiales</taxon>
        <taxon>Lamiaceae</taxon>
        <taxon>Nepetoideae</taxon>
        <taxon>Mentheae</taxon>
        <taxon>Salviinae</taxon>
        <taxon>Salvia</taxon>
        <taxon>Salvia subgen. Calosphace</taxon>
        <taxon>core Calosphace</taxon>
    </lineage>
</organism>
<dbReference type="InterPro" id="IPR040040">
    <property type="entry name" value="ATG11"/>
</dbReference>
<dbReference type="GO" id="GO:0034045">
    <property type="term" value="C:phagophore assembly site membrane"/>
    <property type="evidence" value="ECO:0007669"/>
    <property type="project" value="TreeGrafter"/>
</dbReference>
<dbReference type="GO" id="GO:0060090">
    <property type="term" value="F:molecular adaptor activity"/>
    <property type="evidence" value="ECO:0007669"/>
    <property type="project" value="TreeGrafter"/>
</dbReference>
<dbReference type="EMBL" id="PNBA02000009">
    <property type="protein sequence ID" value="KAG6414164.1"/>
    <property type="molecule type" value="Genomic_DNA"/>
</dbReference>
<gene>
    <name evidence="2" type="ORF">SASPL_126882</name>
</gene>
<feature type="compositionally biased region" description="Basic and acidic residues" evidence="1">
    <location>
        <begin position="283"/>
        <end position="297"/>
    </location>
</feature>
<evidence type="ECO:0000313" key="3">
    <source>
        <dbReference type="Proteomes" id="UP000298416"/>
    </source>
</evidence>
<sequence>MVVTSAGVIVGGESQSSSTLALDTPALAFEHVLASLARLEARLDASERRAAVAQPPPRLDPDPPYVDWQQGRENSGRRTVIVQPPPQPEPDPPYADWHRGREISGRQSAIVTSGTAVSSMLQLDRYGVNTGQSRSRQAMAWDNPTHRLDIRPGRHATEWDRYGVDNDGFRGRRTTAFDNPAHSPPIHWQIRHDKFEHSLLPSIHAQIPDREVDQSGITGDDVAKNMEEVLYNVEEEHCYKQSRVLSMDSKLKIEAEEVIDCDATNSYTENVSSLVNSLPNDNHATEENRDDNPEDQRLSFPNEISPPSSLDRIDTQLTMLLPVATLMPVMKGDFRVVLHFVLQKNVRDVLEICLECCDPSMTQFVEMHLMYMIVLAKVSLGAVFIPMKVVKIFISNGQVKHFGYGPKRAGHVGTLGAYSSLRLQRITRRRRVKELEFDHEESLGLLHLVLHISVPVVRTISLGWLEVHEIAAFVLKSPGFYEAINRNCPYYYLSSEFVALFTDYLPSRPSYIVGQASKPYGLPVDPEYFIVTVAMLPDATVHLSTS</sequence>
<dbReference type="GO" id="GO:0000422">
    <property type="term" value="P:autophagy of mitochondrion"/>
    <property type="evidence" value="ECO:0007669"/>
    <property type="project" value="TreeGrafter"/>
</dbReference>
<accession>A0A8X8ZS51</accession>
<name>A0A8X8ZS51_SALSN</name>
<dbReference type="GO" id="GO:0034517">
    <property type="term" value="P:ribophagy"/>
    <property type="evidence" value="ECO:0007669"/>
    <property type="project" value="TreeGrafter"/>
</dbReference>
<dbReference type="PANTHER" id="PTHR13222:SF1">
    <property type="entry name" value="RB1-INDUCIBLE COILED-COIL PROTEIN 1"/>
    <property type="match status" value="1"/>
</dbReference>
<feature type="region of interest" description="Disordered" evidence="1">
    <location>
        <begin position="273"/>
        <end position="310"/>
    </location>
</feature>
<dbReference type="Proteomes" id="UP000298416">
    <property type="component" value="Unassembled WGS sequence"/>
</dbReference>